<feature type="transmembrane region" description="Helical" evidence="1">
    <location>
        <begin position="67"/>
        <end position="93"/>
    </location>
</feature>
<protein>
    <recommendedName>
        <fullName evidence="4">PLC-like phosphodiesterase</fullName>
    </recommendedName>
</protein>
<dbReference type="Proteomes" id="UP000327118">
    <property type="component" value="Unassembled WGS sequence"/>
</dbReference>
<keyword evidence="3" id="KW-1185">Reference proteome</keyword>
<keyword evidence="1" id="KW-0812">Transmembrane</keyword>
<gene>
    <name evidence="2" type="ORF">BDV28DRAFT_157682</name>
</gene>
<accession>A0A5N6Z9F4</accession>
<evidence type="ECO:0000256" key="1">
    <source>
        <dbReference type="SAM" id="Phobius"/>
    </source>
</evidence>
<proteinExistence type="predicted"/>
<keyword evidence="1" id="KW-1133">Transmembrane helix</keyword>
<sequence>MAATQHSDIFNSKSSVEENQSDSDFWDLLDDHPRRSYPAGFIPHVSSDVARVLAVVRRRCTERIFPLACLCLMFLIVAQFLAALPYGFMYIFLRRGIDGQQVVFPWPAEFRGETSTCILHNLRTRDAVQHAVDAGCSGVKVDIQSSGDELLVESPIPDQEASSTLHSLYLSTLVGKLDAINSAAVSPVSTDGSDPIGLFDGNPGQSFMLFLELHTSLKIAWPQLVSQLTPLKQKGYLSYRNETRVVPRPVTIVLTGFDASELDEDDSMRENIMFDTPLEQLAVDDGDSALTISAPAPGPRSDPADLPYPVFTATANFSRSIGFPHRGGRFSPRQIERVRAQVRAAHRRGFRARYEGIPSYPPPVRRMIWRILDHAGADFIEIDGTGCEIPWWRRILLIGMECQRSEKGR</sequence>
<dbReference type="EMBL" id="ML739122">
    <property type="protein sequence ID" value="KAE8352670.1"/>
    <property type="molecule type" value="Genomic_DNA"/>
</dbReference>
<evidence type="ECO:0000313" key="2">
    <source>
        <dbReference type="EMBL" id="KAE8352670.1"/>
    </source>
</evidence>
<dbReference type="InterPro" id="IPR051236">
    <property type="entry name" value="HAT_RTT109-like"/>
</dbReference>
<name>A0A5N6Z9F4_9EURO</name>
<dbReference type="OrthoDB" id="4499526at2759"/>
<evidence type="ECO:0000313" key="3">
    <source>
        <dbReference type="Proteomes" id="UP000327118"/>
    </source>
</evidence>
<keyword evidence="1" id="KW-0472">Membrane</keyword>
<dbReference type="AlphaFoldDB" id="A0A5N6Z9F4"/>
<dbReference type="PANTHER" id="PTHR31571">
    <property type="entry name" value="ALTERED INHERITANCE OF MITOCHONDRIA PROTEIN 6"/>
    <property type="match status" value="1"/>
</dbReference>
<evidence type="ECO:0008006" key="4">
    <source>
        <dbReference type="Google" id="ProtNLM"/>
    </source>
</evidence>
<organism evidence="2 3">
    <name type="scientific">Aspergillus coremiiformis</name>
    <dbReference type="NCBI Taxonomy" id="138285"/>
    <lineage>
        <taxon>Eukaryota</taxon>
        <taxon>Fungi</taxon>
        <taxon>Dikarya</taxon>
        <taxon>Ascomycota</taxon>
        <taxon>Pezizomycotina</taxon>
        <taxon>Eurotiomycetes</taxon>
        <taxon>Eurotiomycetidae</taxon>
        <taxon>Eurotiales</taxon>
        <taxon>Aspergillaceae</taxon>
        <taxon>Aspergillus</taxon>
        <taxon>Aspergillus subgen. Circumdati</taxon>
    </lineage>
</organism>
<reference evidence="3" key="1">
    <citation type="submission" date="2019-04" db="EMBL/GenBank/DDBJ databases">
        <title>Friends and foes A comparative genomics studyof 23 Aspergillus species from section Flavi.</title>
        <authorList>
            <consortium name="DOE Joint Genome Institute"/>
            <person name="Kjaerbolling I."/>
            <person name="Vesth T."/>
            <person name="Frisvad J.C."/>
            <person name="Nybo J.L."/>
            <person name="Theobald S."/>
            <person name="Kildgaard S."/>
            <person name="Isbrandt T."/>
            <person name="Kuo A."/>
            <person name="Sato A."/>
            <person name="Lyhne E.K."/>
            <person name="Kogle M.E."/>
            <person name="Wiebenga A."/>
            <person name="Kun R.S."/>
            <person name="Lubbers R.J."/>
            <person name="Makela M.R."/>
            <person name="Barry K."/>
            <person name="Chovatia M."/>
            <person name="Clum A."/>
            <person name="Daum C."/>
            <person name="Haridas S."/>
            <person name="He G."/>
            <person name="LaButti K."/>
            <person name="Lipzen A."/>
            <person name="Mondo S."/>
            <person name="Riley R."/>
            <person name="Salamov A."/>
            <person name="Simmons B.A."/>
            <person name="Magnuson J.K."/>
            <person name="Henrissat B."/>
            <person name="Mortensen U.H."/>
            <person name="Larsen T.O."/>
            <person name="Devries R.P."/>
            <person name="Grigoriev I.V."/>
            <person name="Machida M."/>
            <person name="Baker S.E."/>
            <person name="Andersen M.R."/>
        </authorList>
    </citation>
    <scope>NUCLEOTIDE SEQUENCE [LARGE SCALE GENOMIC DNA]</scope>
    <source>
        <strain evidence="3">CBS 553.77</strain>
    </source>
</reference>
<dbReference type="PANTHER" id="PTHR31571:SF5">
    <property type="entry name" value="ALTERED INHERITANCE OF MITOCHONDRIA PROTEIN 6"/>
    <property type="match status" value="1"/>
</dbReference>